<gene>
    <name evidence="3" type="ORF">BN85408180</name>
</gene>
<dbReference type="GO" id="GO:0016614">
    <property type="term" value="F:oxidoreductase activity, acting on CH-OH group of donors"/>
    <property type="evidence" value="ECO:0007669"/>
    <property type="project" value="UniProtKB-ARBA"/>
</dbReference>
<keyword evidence="2" id="KW-0560">Oxidoreductase</keyword>
<dbReference type="SUPFAM" id="SSF51735">
    <property type="entry name" value="NAD(P)-binding Rossmann-fold domains"/>
    <property type="match status" value="1"/>
</dbReference>
<dbReference type="Proteomes" id="UP000032740">
    <property type="component" value="Chromosome"/>
</dbReference>
<dbReference type="EMBL" id="FO681347">
    <property type="protein sequence ID" value="CCV64395.1"/>
    <property type="molecule type" value="Genomic_DNA"/>
</dbReference>
<dbReference type="Pfam" id="PF13561">
    <property type="entry name" value="adh_short_C2"/>
    <property type="match status" value="1"/>
</dbReference>
<comment type="similarity">
    <text evidence="1">Belongs to the short-chain dehydrogenases/reductases (SDR) family.</text>
</comment>
<dbReference type="PANTHER" id="PTHR48107:SF7">
    <property type="entry name" value="RE15974P"/>
    <property type="match status" value="1"/>
</dbReference>
<name>U4KQ18_ALTPJ</name>
<dbReference type="PANTHER" id="PTHR48107">
    <property type="entry name" value="NADPH-DEPENDENT ALDEHYDE REDUCTASE-LIKE PROTEIN, CHLOROPLASTIC-RELATED"/>
    <property type="match status" value="1"/>
</dbReference>
<reference evidence="3 4" key="1">
    <citation type="journal article" date="2013" name="J. Mol. Microbiol. Biotechnol.">
        <title>Analysis of the Complete Genomes of Acholeplasma brassicae , A. palmae and A. laidlawii and Their Comparison to the Obligate Parasites from ' Candidatus Phytoplasma'.</title>
        <authorList>
            <person name="Kube M."/>
            <person name="Siewert C."/>
            <person name="Migdoll A.M."/>
            <person name="Duduk B."/>
            <person name="Holz S."/>
            <person name="Rabus R."/>
            <person name="Seemuller E."/>
            <person name="Mitrovic J."/>
            <person name="Muller I."/>
            <person name="Buttner C."/>
            <person name="Reinhardt R."/>
        </authorList>
    </citation>
    <scope>NUCLEOTIDE SEQUENCE [LARGE SCALE GENOMIC DNA]</scope>
    <source>
        <strain evidence="3 4">J233</strain>
    </source>
</reference>
<dbReference type="Gene3D" id="3.40.50.720">
    <property type="entry name" value="NAD(P)-binding Rossmann-like Domain"/>
    <property type="match status" value="1"/>
</dbReference>
<dbReference type="AlphaFoldDB" id="U4KQ18"/>
<dbReference type="HOGENOM" id="CLU_010194_1_3_14"/>
<keyword evidence="4" id="KW-1185">Reference proteome</keyword>
<organism evidence="3 4">
    <name type="scientific">Alteracholeplasma palmae (strain ATCC 49389 / J233)</name>
    <name type="common">Acholeplasma palmae</name>
    <dbReference type="NCBI Taxonomy" id="1318466"/>
    <lineage>
        <taxon>Bacteria</taxon>
        <taxon>Bacillati</taxon>
        <taxon>Mycoplasmatota</taxon>
        <taxon>Mollicutes</taxon>
        <taxon>Acholeplasmatales</taxon>
        <taxon>Acholeplasmataceae</taxon>
        <taxon>Acholeplasma</taxon>
    </lineage>
</organism>
<dbReference type="OrthoDB" id="9806546at2"/>
<accession>U4KQ18</accession>
<protein>
    <submittedName>
        <fullName evidence="3">Short-chain type dehydrogenase/reductase</fullName>
    </submittedName>
</protein>
<evidence type="ECO:0000313" key="4">
    <source>
        <dbReference type="Proteomes" id="UP000032740"/>
    </source>
</evidence>
<dbReference type="RefSeq" id="WP_026659408.1">
    <property type="nucleotide sequence ID" value="NC_022538.1"/>
</dbReference>
<dbReference type="PRINTS" id="PR00080">
    <property type="entry name" value="SDRFAMILY"/>
</dbReference>
<evidence type="ECO:0000256" key="2">
    <source>
        <dbReference type="ARBA" id="ARBA00023002"/>
    </source>
</evidence>
<dbReference type="InterPro" id="IPR002347">
    <property type="entry name" value="SDR_fam"/>
</dbReference>
<dbReference type="STRING" id="1318466.BN85408180"/>
<sequence>MKNVLIFGATGGIGESVARLFASKGYSIGIHYVGNKDKANTLSNEFNKSGAKNIIVEGDISDENQVIQIYKKTKKALGSIDVVINTAGIMKLSPIKTLDLNIFDDIIRINVRGAFIASKYALEYLSKEGSLLNFSTTVTRAQTVNYGAYAASKSAVETMTLILAREAKGINIRINAIAPGPVATPLFTAGKTDEQIKAISQLNPMERIGMPDDIAEAVFSIISSKWINGQVIFVNGGMA</sequence>
<evidence type="ECO:0000256" key="1">
    <source>
        <dbReference type="ARBA" id="ARBA00006484"/>
    </source>
</evidence>
<dbReference type="FunFam" id="3.40.50.720:FF:000084">
    <property type="entry name" value="Short-chain dehydrogenase reductase"/>
    <property type="match status" value="1"/>
</dbReference>
<dbReference type="InterPro" id="IPR036291">
    <property type="entry name" value="NAD(P)-bd_dom_sf"/>
</dbReference>
<dbReference type="KEGG" id="apal:BN85408180"/>
<proteinExistence type="inferred from homology"/>
<evidence type="ECO:0000313" key="3">
    <source>
        <dbReference type="EMBL" id="CCV64395.1"/>
    </source>
</evidence>
<dbReference type="PRINTS" id="PR00081">
    <property type="entry name" value="GDHRDH"/>
</dbReference>